<dbReference type="InterPro" id="IPR036259">
    <property type="entry name" value="MFS_trans_sf"/>
</dbReference>
<keyword evidence="3 6" id="KW-0812">Transmembrane</keyword>
<dbReference type="Pfam" id="PF07690">
    <property type="entry name" value="MFS_1"/>
    <property type="match status" value="1"/>
</dbReference>
<keyword evidence="4 6" id="KW-1133">Transmembrane helix</keyword>
<feature type="transmembrane region" description="Helical" evidence="6">
    <location>
        <begin position="327"/>
        <end position="347"/>
    </location>
</feature>
<accession>A0A1G6ZVN0</accession>
<comment type="subcellular location">
    <subcellularLocation>
        <location evidence="1">Cell membrane</location>
        <topology evidence="1">Multi-pass membrane protein</topology>
    </subcellularLocation>
</comment>
<evidence type="ECO:0000256" key="5">
    <source>
        <dbReference type="ARBA" id="ARBA00023136"/>
    </source>
</evidence>
<feature type="transmembrane region" description="Helical" evidence="6">
    <location>
        <begin position="132"/>
        <end position="153"/>
    </location>
</feature>
<feature type="transmembrane region" description="Helical" evidence="6">
    <location>
        <begin position="244"/>
        <end position="264"/>
    </location>
</feature>
<proteinExistence type="predicted"/>
<feature type="transmembrane region" description="Helical" evidence="6">
    <location>
        <begin position="202"/>
        <end position="224"/>
    </location>
</feature>
<feature type="transmembrane region" description="Helical" evidence="6">
    <location>
        <begin position="73"/>
        <end position="90"/>
    </location>
</feature>
<dbReference type="InterPro" id="IPR050189">
    <property type="entry name" value="MFS_Efflux_Transporters"/>
</dbReference>
<name>A0A1G6ZVN0_9RHOB</name>
<feature type="domain" description="Major facilitator superfamily (MFS) profile" evidence="7">
    <location>
        <begin position="7"/>
        <end position="383"/>
    </location>
</feature>
<keyword evidence="9" id="KW-1185">Reference proteome</keyword>
<gene>
    <name evidence="8" type="ORF">SAMN04488239_113120</name>
</gene>
<reference evidence="9" key="1">
    <citation type="submission" date="2016-10" db="EMBL/GenBank/DDBJ databases">
        <authorList>
            <person name="Varghese N."/>
            <person name="Submissions S."/>
        </authorList>
    </citation>
    <scope>NUCLEOTIDE SEQUENCE [LARGE SCALE GENOMIC DNA]</scope>
    <source>
        <strain evidence="9">CGMCC 1.9108</strain>
    </source>
</reference>
<keyword evidence="2" id="KW-1003">Cell membrane</keyword>
<dbReference type="EMBL" id="FMZV01000013">
    <property type="protein sequence ID" value="SDE06728.1"/>
    <property type="molecule type" value="Genomic_DNA"/>
</dbReference>
<keyword evidence="5 6" id="KW-0472">Membrane</keyword>
<evidence type="ECO:0000259" key="7">
    <source>
        <dbReference type="PROSITE" id="PS50850"/>
    </source>
</evidence>
<feature type="transmembrane region" description="Helical" evidence="6">
    <location>
        <begin position="294"/>
        <end position="315"/>
    </location>
</feature>
<feature type="transmembrane region" description="Helical" evidence="6">
    <location>
        <begin position="43"/>
        <end position="61"/>
    </location>
</feature>
<feature type="transmembrane region" description="Helical" evidence="6">
    <location>
        <begin position="159"/>
        <end position="181"/>
    </location>
</feature>
<dbReference type="RefSeq" id="WP_093034531.1">
    <property type="nucleotide sequence ID" value="NZ_FMZV01000013.1"/>
</dbReference>
<sequence length="385" mass="40382">MALHWRILILLFLVRCTMAFQFATIGGIGPVLSDTYTLDIAGLGWIVGLYFLPGVVVALPGGGIARRFGDERVILFGLALMTAGSLIMALQPPLSVFSAARLMAGIGGILMNVLMSKLVLDWFANRQIATAMVIFINSWPAGIGLSLVVQPWLATQGGVALPFAVETGLIATALVAFVLLYRRPDTAPATTGTPARAMPQGAVLGAVLVAGFSWGAFNASLAALLSFGPTSLVERGMSLELAGLSISIVSWTVVVTGTFGGWLTDRTGRPATVLLTGLSLFGLALFLFPRVPPMLITMALIGLLSGVPVAGLISLPGRVLKPEQRAMGMGLFYTVYYACFSVLPGLGGKWAESAGTVSAAFEFAAFVIVLAMLGVFVFLPLSRRA</sequence>
<evidence type="ECO:0000256" key="4">
    <source>
        <dbReference type="ARBA" id="ARBA00022989"/>
    </source>
</evidence>
<dbReference type="InterPro" id="IPR020846">
    <property type="entry name" value="MFS_dom"/>
</dbReference>
<dbReference type="SUPFAM" id="SSF103473">
    <property type="entry name" value="MFS general substrate transporter"/>
    <property type="match status" value="1"/>
</dbReference>
<dbReference type="GO" id="GO:0005886">
    <property type="term" value="C:plasma membrane"/>
    <property type="evidence" value="ECO:0007669"/>
    <property type="project" value="UniProtKB-SubCell"/>
</dbReference>
<organism evidence="8 9">
    <name type="scientific">Ruegeria marina</name>
    <dbReference type="NCBI Taxonomy" id="639004"/>
    <lineage>
        <taxon>Bacteria</taxon>
        <taxon>Pseudomonadati</taxon>
        <taxon>Pseudomonadota</taxon>
        <taxon>Alphaproteobacteria</taxon>
        <taxon>Rhodobacterales</taxon>
        <taxon>Roseobacteraceae</taxon>
        <taxon>Ruegeria</taxon>
    </lineage>
</organism>
<feature type="transmembrane region" description="Helical" evidence="6">
    <location>
        <begin position="271"/>
        <end position="288"/>
    </location>
</feature>
<dbReference type="PROSITE" id="PS50850">
    <property type="entry name" value="MFS"/>
    <property type="match status" value="1"/>
</dbReference>
<dbReference type="OrthoDB" id="9812221at2"/>
<dbReference type="GO" id="GO:0022857">
    <property type="term" value="F:transmembrane transporter activity"/>
    <property type="evidence" value="ECO:0007669"/>
    <property type="project" value="InterPro"/>
</dbReference>
<dbReference type="STRING" id="639004.SAMN04488239_113120"/>
<evidence type="ECO:0000313" key="8">
    <source>
        <dbReference type="EMBL" id="SDE06728.1"/>
    </source>
</evidence>
<dbReference type="Proteomes" id="UP000199628">
    <property type="component" value="Unassembled WGS sequence"/>
</dbReference>
<dbReference type="PANTHER" id="PTHR43124">
    <property type="entry name" value="PURINE EFFLUX PUMP PBUE"/>
    <property type="match status" value="1"/>
</dbReference>
<dbReference type="InterPro" id="IPR011701">
    <property type="entry name" value="MFS"/>
</dbReference>
<evidence type="ECO:0000313" key="9">
    <source>
        <dbReference type="Proteomes" id="UP000199628"/>
    </source>
</evidence>
<dbReference type="AlphaFoldDB" id="A0A1G6ZVN0"/>
<evidence type="ECO:0000256" key="6">
    <source>
        <dbReference type="SAM" id="Phobius"/>
    </source>
</evidence>
<protein>
    <submittedName>
        <fullName evidence="8">Cyanate permease</fullName>
    </submittedName>
</protein>
<evidence type="ECO:0000256" key="1">
    <source>
        <dbReference type="ARBA" id="ARBA00004651"/>
    </source>
</evidence>
<feature type="transmembrane region" description="Helical" evidence="6">
    <location>
        <begin position="102"/>
        <end position="120"/>
    </location>
</feature>
<feature type="transmembrane region" description="Helical" evidence="6">
    <location>
        <begin position="359"/>
        <end position="381"/>
    </location>
</feature>
<evidence type="ECO:0000256" key="3">
    <source>
        <dbReference type="ARBA" id="ARBA00022692"/>
    </source>
</evidence>
<dbReference type="Gene3D" id="1.20.1250.20">
    <property type="entry name" value="MFS general substrate transporter like domains"/>
    <property type="match status" value="2"/>
</dbReference>
<dbReference type="PANTHER" id="PTHR43124:SF3">
    <property type="entry name" value="CHLORAMPHENICOL EFFLUX PUMP RV0191"/>
    <property type="match status" value="1"/>
</dbReference>
<evidence type="ECO:0000256" key="2">
    <source>
        <dbReference type="ARBA" id="ARBA00022475"/>
    </source>
</evidence>